<organism evidence="1 2">
    <name type="scientific">Hymenoscyphus albidus</name>
    <dbReference type="NCBI Taxonomy" id="595503"/>
    <lineage>
        <taxon>Eukaryota</taxon>
        <taxon>Fungi</taxon>
        <taxon>Dikarya</taxon>
        <taxon>Ascomycota</taxon>
        <taxon>Pezizomycotina</taxon>
        <taxon>Leotiomycetes</taxon>
        <taxon>Helotiales</taxon>
        <taxon>Helotiaceae</taxon>
        <taxon>Hymenoscyphus</taxon>
    </lineage>
</organism>
<comment type="caution">
    <text evidence="1">The sequence shown here is derived from an EMBL/GenBank/DDBJ whole genome shotgun (WGS) entry which is preliminary data.</text>
</comment>
<protein>
    <submittedName>
        <fullName evidence="1">Uncharacterized protein</fullName>
    </submittedName>
</protein>
<keyword evidence="2" id="KW-1185">Reference proteome</keyword>
<gene>
    <name evidence="1" type="ORF">HYALB_00001539</name>
</gene>
<proteinExistence type="predicted"/>
<name>A0A9N9Q0K8_9HELO</name>
<evidence type="ECO:0000313" key="1">
    <source>
        <dbReference type="EMBL" id="CAG8970754.1"/>
    </source>
</evidence>
<dbReference type="EMBL" id="CAJVRM010000002">
    <property type="protein sequence ID" value="CAG8970754.1"/>
    <property type="molecule type" value="Genomic_DNA"/>
</dbReference>
<sequence length="121" mass="14380">MSHGEEPRWESRCLELRTYFLSVGCRDYAQRHRLPPEAERDAQSCAKNLCWMGNKLSEVLRGSRCYRKGNLHTAVSFRWNDLFRQWIVQITRRPNPVHTWNYASYHPKPGVNESLRKTKCD</sequence>
<evidence type="ECO:0000313" key="2">
    <source>
        <dbReference type="Proteomes" id="UP000701801"/>
    </source>
</evidence>
<dbReference type="Proteomes" id="UP000701801">
    <property type="component" value="Unassembled WGS sequence"/>
</dbReference>
<reference evidence="1" key="1">
    <citation type="submission" date="2021-07" db="EMBL/GenBank/DDBJ databases">
        <authorList>
            <person name="Durling M."/>
        </authorList>
    </citation>
    <scope>NUCLEOTIDE SEQUENCE</scope>
</reference>
<accession>A0A9N9Q0K8</accession>
<dbReference type="AlphaFoldDB" id="A0A9N9Q0K8"/>